<reference evidence="1 2" key="1">
    <citation type="submission" date="2019-06" db="EMBL/GenBank/DDBJ databases">
        <title>Genomics analysis of Aphanomyces spp. identifies a new class of oomycete effector associated with host adaptation.</title>
        <authorList>
            <person name="Gaulin E."/>
        </authorList>
    </citation>
    <scope>NUCLEOTIDE SEQUENCE [LARGE SCALE GENOMIC DNA]</scope>
    <source>
        <strain evidence="1 2">E</strain>
    </source>
</reference>
<proteinExistence type="predicted"/>
<organism evidence="1 2">
    <name type="scientific">Aphanomyces astaci</name>
    <name type="common">Crayfish plague agent</name>
    <dbReference type="NCBI Taxonomy" id="112090"/>
    <lineage>
        <taxon>Eukaryota</taxon>
        <taxon>Sar</taxon>
        <taxon>Stramenopiles</taxon>
        <taxon>Oomycota</taxon>
        <taxon>Saprolegniomycetes</taxon>
        <taxon>Saprolegniales</taxon>
        <taxon>Verrucalvaceae</taxon>
        <taxon>Aphanomyces</taxon>
    </lineage>
</organism>
<name>A0A6A4ZZT5_APHAT</name>
<comment type="caution">
    <text evidence="1">The sequence shown here is derived from an EMBL/GenBank/DDBJ whole genome shotgun (WGS) entry which is preliminary data.</text>
</comment>
<dbReference type="AlphaFoldDB" id="A0A6A4ZZT5"/>
<protein>
    <submittedName>
        <fullName evidence="1">Uncharacterized protein</fullName>
    </submittedName>
</protein>
<sequence>MLQDTLDRRWAYMVHICSVGRGYNQRGTVEGHVLGKEWELQFRSPLELVVVYDQCVAMGNGQSRCRCRSPRVTEPLEADDAQADLIDNFDMSMVAVHFQSYDGSILARHAACRNPVDLAETAIP</sequence>
<gene>
    <name evidence="1" type="ORF">AaE_006593</name>
</gene>
<dbReference type="EMBL" id="VJMI01012183">
    <property type="protein sequence ID" value="KAF0750773.1"/>
    <property type="molecule type" value="Genomic_DNA"/>
</dbReference>
<evidence type="ECO:0000313" key="2">
    <source>
        <dbReference type="Proteomes" id="UP000469452"/>
    </source>
</evidence>
<evidence type="ECO:0000313" key="1">
    <source>
        <dbReference type="EMBL" id="KAF0750773.1"/>
    </source>
</evidence>
<accession>A0A6A4ZZT5</accession>
<dbReference type="Proteomes" id="UP000469452">
    <property type="component" value="Unassembled WGS sequence"/>
</dbReference>